<dbReference type="CDD" id="cd06138">
    <property type="entry name" value="ExoI_N"/>
    <property type="match status" value="1"/>
</dbReference>
<keyword evidence="10" id="KW-0460">Magnesium</keyword>
<dbReference type="Gene3D" id="3.30.420.10">
    <property type="entry name" value="Ribonuclease H-like superfamily/Ribonuclease H"/>
    <property type="match status" value="1"/>
</dbReference>
<dbReference type="NCBIfam" id="NF008746">
    <property type="entry name" value="PRK11779.1"/>
    <property type="match status" value="1"/>
</dbReference>
<evidence type="ECO:0000256" key="8">
    <source>
        <dbReference type="ARBA" id="ARBA00022801"/>
    </source>
</evidence>
<sequence>MTNQHSPSIYWHDYETWGANPQKDFPCQFAGIRTDLDLNIISEPLMLYCQIPNDCLPNPMACLITGITPQKTLNSGLIEREFIAQIHAEFAKPQTCVAGYNNIRFDDEITRYTLYRNFYDPYAREWQNGNSRWDIIDLARACYALRPDGIEWPKKESGTPSFKLEDLTQANDIEHQDAHDAMSDVYATIAIAKLIKQTQPKLYDYVFQLRNKKKVLEMIDCEQLVPLVHVSSKISAEHGCCTWIVPIGFHPTNKNAVIVLNLANDPSPLYKLSSEQIKEKLYTPTNMLEDGEQRLPIKLIHVNKCPVLAPAKTLTAENAQRLSINRAECLENLQKIKEQPSLLAKLQQVYIESEDRLPLDADHALYSGGFFSSADKYLMDKVVHADLQALTELTLPFEDERLHTLLFRYRARNFPQSLSQAETEKWQRYRQVKLTDESSNASMNLPEFLQQIEHLSNEYANHPEKLNILKALYNYANNL</sequence>
<dbReference type="InterPro" id="IPR038649">
    <property type="entry name" value="EXOI_SH3_sf"/>
</dbReference>
<dbReference type="PIRSF" id="PIRSF000977">
    <property type="entry name" value="Exodeoxyribonuclease_I"/>
    <property type="match status" value="1"/>
</dbReference>
<organism evidence="17 18">
    <name type="scientific">Paraglaciecola algarum</name>
    <dbReference type="NCBI Taxonomy" id="3050085"/>
    <lineage>
        <taxon>Bacteria</taxon>
        <taxon>Pseudomonadati</taxon>
        <taxon>Pseudomonadota</taxon>
        <taxon>Gammaproteobacteria</taxon>
        <taxon>Alteromonadales</taxon>
        <taxon>Alteromonadaceae</taxon>
        <taxon>Paraglaciecola</taxon>
    </lineage>
</organism>
<dbReference type="InterPro" id="IPR036397">
    <property type="entry name" value="RNaseH_sf"/>
</dbReference>
<evidence type="ECO:0000256" key="4">
    <source>
        <dbReference type="ARBA" id="ARBA00019900"/>
    </source>
</evidence>
<feature type="domain" description="ExoI C-terminal" evidence="16">
    <location>
        <begin position="357"/>
        <end position="479"/>
    </location>
</feature>
<dbReference type="PROSITE" id="PS51785">
    <property type="entry name" value="EXOI_C"/>
    <property type="match status" value="1"/>
</dbReference>
<name>A0ABS9D3E1_9ALTE</name>
<evidence type="ECO:0000256" key="9">
    <source>
        <dbReference type="ARBA" id="ARBA00022839"/>
    </source>
</evidence>
<evidence type="ECO:0000313" key="18">
    <source>
        <dbReference type="Proteomes" id="UP001521137"/>
    </source>
</evidence>
<evidence type="ECO:0000256" key="12">
    <source>
        <dbReference type="ARBA" id="ARBA00023204"/>
    </source>
</evidence>
<dbReference type="GO" id="GO:0008310">
    <property type="term" value="F:single-stranded DNA 3'-5' DNA exonuclease activity"/>
    <property type="evidence" value="ECO:0007669"/>
    <property type="project" value="UniProtKB-EC"/>
</dbReference>
<evidence type="ECO:0000256" key="14">
    <source>
        <dbReference type="PIRNR" id="PIRNR000977"/>
    </source>
</evidence>
<evidence type="ECO:0000256" key="7">
    <source>
        <dbReference type="ARBA" id="ARBA00022763"/>
    </source>
</evidence>
<dbReference type="PANTHER" id="PTHR11046:SF11">
    <property type="entry name" value="EXODEOXYRIBONUCLEASE I"/>
    <property type="match status" value="1"/>
</dbReference>
<keyword evidence="8 14" id="KW-0378">Hydrolase</keyword>
<comment type="caution">
    <text evidence="17">The sequence shown here is derived from an EMBL/GenBank/DDBJ whole genome shotgun (WGS) entry which is preliminary data.</text>
</comment>
<keyword evidence="18" id="KW-1185">Reference proteome</keyword>
<evidence type="ECO:0000259" key="16">
    <source>
        <dbReference type="PROSITE" id="PS51785"/>
    </source>
</evidence>
<keyword evidence="7 14" id="KW-0227">DNA damage</keyword>
<dbReference type="InterPro" id="IPR013520">
    <property type="entry name" value="Ribonucl_H"/>
</dbReference>
<proteinExistence type="predicted"/>
<dbReference type="EMBL" id="JAKGAS010000001">
    <property type="protein sequence ID" value="MCF2946920.1"/>
    <property type="molecule type" value="Genomic_DNA"/>
</dbReference>
<keyword evidence="5 14" id="KW-0540">Nuclease</keyword>
<evidence type="ECO:0000256" key="3">
    <source>
        <dbReference type="ARBA" id="ARBA00012108"/>
    </source>
</evidence>
<dbReference type="Pfam" id="PF08411">
    <property type="entry name" value="ExoI_SH3"/>
    <property type="match status" value="1"/>
</dbReference>
<dbReference type="Pfam" id="PF26016">
    <property type="entry name" value="ExoI_C"/>
    <property type="match status" value="1"/>
</dbReference>
<evidence type="ECO:0000256" key="2">
    <source>
        <dbReference type="ARBA" id="ARBA00001946"/>
    </source>
</evidence>
<keyword evidence="9 14" id="KW-0269">Exonuclease</keyword>
<feature type="domain" description="ExoI SH3-like" evidence="15">
    <location>
        <begin position="200"/>
        <end position="354"/>
    </location>
</feature>
<dbReference type="Pfam" id="PF00929">
    <property type="entry name" value="RNase_T"/>
    <property type="match status" value="1"/>
</dbReference>
<dbReference type="InterPro" id="IPR023607">
    <property type="entry name" value="Exodeoxyribonuclease_I"/>
</dbReference>
<comment type="cofactor">
    <cofactor evidence="2">
        <name>Mg(2+)</name>
        <dbReference type="ChEBI" id="CHEBI:18420"/>
    </cofactor>
</comment>
<evidence type="ECO:0000256" key="11">
    <source>
        <dbReference type="ARBA" id="ARBA00023125"/>
    </source>
</evidence>
<dbReference type="Gene3D" id="3.30.1520.20">
    <property type="entry name" value="Exonuclease ExoI, domain 2"/>
    <property type="match status" value="1"/>
</dbReference>
<keyword evidence="6" id="KW-0479">Metal-binding</keyword>
<dbReference type="SUPFAM" id="SSF53098">
    <property type="entry name" value="Ribonuclease H-like"/>
    <property type="match status" value="1"/>
</dbReference>
<gene>
    <name evidence="17" type="primary">sbcB</name>
    <name evidence="17" type="ORF">L0668_02300</name>
</gene>
<dbReference type="PROSITE" id="PS51784">
    <property type="entry name" value="EXOI_SH3"/>
    <property type="match status" value="1"/>
</dbReference>
<dbReference type="InterPro" id="IPR012337">
    <property type="entry name" value="RNaseH-like_sf"/>
</dbReference>
<comment type="catalytic activity">
    <reaction evidence="1 14">
        <text>Exonucleolytic cleavage in the 3'- to 5'-direction to yield nucleoside 5'-phosphates.</text>
        <dbReference type="EC" id="3.1.11.1"/>
    </reaction>
</comment>
<comment type="subunit">
    <text evidence="13">Monomer. Interacts with ssb (via C-terminus); this interaction stimulates the exonuclease activity by recruiting the enzyme to its substrate.</text>
</comment>
<keyword evidence="11" id="KW-0238">DNA-binding</keyword>
<dbReference type="InterPro" id="IPR058561">
    <property type="entry name" value="Exonuc_1_C"/>
</dbReference>
<dbReference type="InterPro" id="IPR013620">
    <property type="entry name" value="Exonuc_1_SH3"/>
</dbReference>
<dbReference type="PANTHER" id="PTHR11046">
    <property type="entry name" value="OLIGORIBONUCLEASE, MITOCHONDRIAL"/>
    <property type="match status" value="1"/>
</dbReference>
<evidence type="ECO:0000256" key="1">
    <source>
        <dbReference type="ARBA" id="ARBA00000563"/>
    </source>
</evidence>
<protein>
    <recommendedName>
        <fullName evidence="4 14">Exodeoxyribonuclease I</fullName>
        <ecNumber evidence="3 14">3.1.11.1</ecNumber>
    </recommendedName>
</protein>
<evidence type="ECO:0000256" key="13">
    <source>
        <dbReference type="ARBA" id="ARBA00046792"/>
    </source>
</evidence>
<dbReference type="Proteomes" id="UP001521137">
    <property type="component" value="Unassembled WGS sequence"/>
</dbReference>
<evidence type="ECO:0000313" key="17">
    <source>
        <dbReference type="EMBL" id="MCF2946920.1"/>
    </source>
</evidence>
<evidence type="ECO:0000256" key="5">
    <source>
        <dbReference type="ARBA" id="ARBA00022722"/>
    </source>
</evidence>
<dbReference type="InterPro" id="IPR034747">
    <property type="entry name" value="EXOI_SH3"/>
</dbReference>
<accession>A0ABS9D3E1</accession>
<dbReference type="RefSeq" id="WP_235310437.1">
    <property type="nucleotide sequence ID" value="NZ_JAKGAS010000001.1"/>
</dbReference>
<dbReference type="EC" id="3.1.11.1" evidence="3 14"/>
<dbReference type="Gene3D" id="1.10.287.1240">
    <property type="match status" value="1"/>
</dbReference>
<evidence type="ECO:0000256" key="6">
    <source>
        <dbReference type="ARBA" id="ARBA00022723"/>
    </source>
</evidence>
<reference evidence="17 18" key="1">
    <citation type="submission" date="2022-01" db="EMBL/GenBank/DDBJ databases">
        <title>Paraglaciecola sp. G1-23.</title>
        <authorList>
            <person name="Jin M.S."/>
            <person name="Han D.M."/>
            <person name="Kim H.M."/>
            <person name="Jeon C.O."/>
        </authorList>
    </citation>
    <scope>NUCLEOTIDE SEQUENCE [LARGE SCALE GENOMIC DNA]</scope>
    <source>
        <strain evidence="17 18">G1-23</strain>
    </source>
</reference>
<evidence type="ECO:0000256" key="10">
    <source>
        <dbReference type="ARBA" id="ARBA00022842"/>
    </source>
</evidence>
<dbReference type="InterPro" id="IPR022894">
    <property type="entry name" value="Oligoribonuclease"/>
</dbReference>
<keyword evidence="12 14" id="KW-0234">DNA repair</keyword>
<evidence type="ECO:0000259" key="15">
    <source>
        <dbReference type="PROSITE" id="PS51784"/>
    </source>
</evidence>
<dbReference type="Gene3D" id="1.20.1280.70">
    <property type="entry name" value="Exonuclease ExoI, domain 3"/>
    <property type="match status" value="1"/>
</dbReference>